<organism evidence="1 2">
    <name type="scientific">Lipomyces orientalis</name>
    <dbReference type="NCBI Taxonomy" id="1233043"/>
    <lineage>
        <taxon>Eukaryota</taxon>
        <taxon>Fungi</taxon>
        <taxon>Dikarya</taxon>
        <taxon>Ascomycota</taxon>
        <taxon>Saccharomycotina</taxon>
        <taxon>Lipomycetes</taxon>
        <taxon>Lipomycetales</taxon>
        <taxon>Lipomycetaceae</taxon>
        <taxon>Lipomyces</taxon>
    </lineage>
</organism>
<accession>A0ACC3TMC6</accession>
<sequence length="182" mass="19384">MHAVIQRVRSASVSVDGSVVSKINRGIVVLLGVEIGDTISDCDMLANKIANLRIFASPASGSVTPSESESAGSSGVSTPSADGGEMTRLDKQWDRSVVSIDGEILCISQFTLLASVKKNKPSFHHAERQAAVANELYERVMDKMRSAFGEGKDNKVKPGVFGAYMQVSLVNDGPVTIQLTSR</sequence>
<dbReference type="EMBL" id="MU970084">
    <property type="protein sequence ID" value="KAK9322042.1"/>
    <property type="molecule type" value="Genomic_DNA"/>
</dbReference>
<gene>
    <name evidence="1" type="ORF">V1517DRAFT_339173</name>
</gene>
<keyword evidence="2" id="KW-1185">Reference proteome</keyword>
<reference evidence="2" key="1">
    <citation type="journal article" date="2024" name="Front. Bioeng. Biotechnol.">
        <title>Genome-scale model development and genomic sequencing of the oleaginous clade Lipomyces.</title>
        <authorList>
            <person name="Czajka J.J."/>
            <person name="Han Y."/>
            <person name="Kim J."/>
            <person name="Mondo S.J."/>
            <person name="Hofstad B.A."/>
            <person name="Robles A."/>
            <person name="Haridas S."/>
            <person name="Riley R."/>
            <person name="LaButti K."/>
            <person name="Pangilinan J."/>
            <person name="Andreopoulos W."/>
            <person name="Lipzen A."/>
            <person name="Yan J."/>
            <person name="Wang M."/>
            <person name="Ng V."/>
            <person name="Grigoriev I.V."/>
            <person name="Spatafora J.W."/>
            <person name="Magnuson J.K."/>
            <person name="Baker S.E."/>
            <person name="Pomraning K.R."/>
        </authorList>
    </citation>
    <scope>NUCLEOTIDE SEQUENCE [LARGE SCALE GENOMIC DNA]</scope>
    <source>
        <strain evidence="2">CBS 10300</strain>
    </source>
</reference>
<name>A0ACC3TMC6_9ASCO</name>
<proteinExistence type="predicted"/>
<comment type="caution">
    <text evidence="1">The sequence shown here is derived from an EMBL/GenBank/DDBJ whole genome shotgun (WGS) entry which is preliminary data.</text>
</comment>
<evidence type="ECO:0000313" key="2">
    <source>
        <dbReference type="Proteomes" id="UP001489719"/>
    </source>
</evidence>
<dbReference type="Proteomes" id="UP001489719">
    <property type="component" value="Unassembled WGS sequence"/>
</dbReference>
<evidence type="ECO:0000313" key="1">
    <source>
        <dbReference type="EMBL" id="KAK9322042.1"/>
    </source>
</evidence>
<protein>
    <submittedName>
        <fullName evidence="1">D-Tyr tRNAtyr deacylase-like domain-containing protein</fullName>
    </submittedName>
</protein>